<protein>
    <submittedName>
        <fullName evidence="1">Uncharacterized protein</fullName>
    </submittedName>
</protein>
<dbReference type="EMBL" id="SNRW01001541">
    <property type="protein sequence ID" value="KAA6396002.1"/>
    <property type="molecule type" value="Genomic_DNA"/>
</dbReference>
<comment type="caution">
    <text evidence="1">The sequence shown here is derived from an EMBL/GenBank/DDBJ whole genome shotgun (WGS) entry which is preliminary data.</text>
</comment>
<dbReference type="Proteomes" id="UP000324800">
    <property type="component" value="Unassembled WGS sequence"/>
</dbReference>
<sequence length="224" mass="25705">MDNLTSIDQSSSAKSFYSKIATLKQLLEKTALMTLIQPQIMNPTFLPENQMDLVHIQVVAIVEKDVDITMKLVCYFGDVHYNVYFDHQISGCVEVIFTAGVIMFTFTPQNHMEAEIKLFFNFFDYYLYQAYSHSMFPLLPDLDVMRLNCIMDQMDFQVMNPMIEILEQPLGLLTASGCIVSDECVQRSPADVCPFVFQLWCNNDYDQQPTDDAGPYEAKDAYDV</sequence>
<proteinExistence type="predicted"/>
<reference evidence="1 2" key="1">
    <citation type="submission" date="2019-03" db="EMBL/GenBank/DDBJ databases">
        <title>Single cell metagenomics reveals metabolic interactions within the superorganism composed of flagellate Streblomastix strix and complex community of Bacteroidetes bacteria on its surface.</title>
        <authorList>
            <person name="Treitli S.C."/>
            <person name="Kolisko M."/>
            <person name="Husnik F."/>
            <person name="Keeling P."/>
            <person name="Hampl V."/>
        </authorList>
    </citation>
    <scope>NUCLEOTIDE SEQUENCE [LARGE SCALE GENOMIC DNA]</scope>
    <source>
        <strain evidence="1">ST1C</strain>
    </source>
</reference>
<name>A0A5J4WN36_9EUKA</name>
<organism evidence="1 2">
    <name type="scientific">Streblomastix strix</name>
    <dbReference type="NCBI Taxonomy" id="222440"/>
    <lineage>
        <taxon>Eukaryota</taxon>
        <taxon>Metamonada</taxon>
        <taxon>Preaxostyla</taxon>
        <taxon>Oxymonadida</taxon>
        <taxon>Streblomastigidae</taxon>
        <taxon>Streblomastix</taxon>
    </lineage>
</organism>
<dbReference type="AlphaFoldDB" id="A0A5J4WN36"/>
<accession>A0A5J4WN36</accession>
<evidence type="ECO:0000313" key="1">
    <source>
        <dbReference type="EMBL" id="KAA6396002.1"/>
    </source>
</evidence>
<evidence type="ECO:0000313" key="2">
    <source>
        <dbReference type="Proteomes" id="UP000324800"/>
    </source>
</evidence>
<gene>
    <name evidence="1" type="ORF">EZS28_008472</name>
</gene>